<comment type="caution">
    <text evidence="1">The sequence shown here is derived from an EMBL/GenBank/DDBJ whole genome shotgun (WGS) entry which is preliminary data.</text>
</comment>
<proteinExistence type="predicted"/>
<organism evidence="1">
    <name type="scientific">marine sediment metagenome</name>
    <dbReference type="NCBI Taxonomy" id="412755"/>
    <lineage>
        <taxon>unclassified sequences</taxon>
        <taxon>metagenomes</taxon>
        <taxon>ecological metagenomes</taxon>
    </lineage>
</organism>
<dbReference type="AlphaFoldDB" id="X0YQW6"/>
<dbReference type="EMBL" id="BARS01042067">
    <property type="protein sequence ID" value="GAG39096.1"/>
    <property type="molecule type" value="Genomic_DNA"/>
</dbReference>
<reference evidence="1" key="1">
    <citation type="journal article" date="2014" name="Front. Microbiol.">
        <title>High frequency of phylogenetically diverse reductive dehalogenase-homologous genes in deep subseafloor sedimentary metagenomes.</title>
        <authorList>
            <person name="Kawai M."/>
            <person name="Futagami T."/>
            <person name="Toyoda A."/>
            <person name="Takaki Y."/>
            <person name="Nishi S."/>
            <person name="Hori S."/>
            <person name="Arai W."/>
            <person name="Tsubouchi T."/>
            <person name="Morono Y."/>
            <person name="Uchiyama I."/>
            <person name="Ito T."/>
            <person name="Fujiyama A."/>
            <person name="Inagaki F."/>
            <person name="Takami H."/>
        </authorList>
    </citation>
    <scope>NUCLEOTIDE SEQUENCE</scope>
    <source>
        <strain evidence="1">Expedition CK06-06</strain>
    </source>
</reference>
<feature type="non-terminal residue" evidence="1">
    <location>
        <position position="1"/>
    </location>
</feature>
<accession>X0YQW6</accession>
<evidence type="ECO:0000313" key="1">
    <source>
        <dbReference type="EMBL" id="GAG39096.1"/>
    </source>
</evidence>
<sequence>AKTSQKFVQVKDQIEARAEYHDHYKQYAEIYIDLIDNLNNTFQRLAQLKEPSLS</sequence>
<gene>
    <name evidence="1" type="ORF">S01H1_63879</name>
</gene>
<name>X0YQW6_9ZZZZ</name>
<protein>
    <submittedName>
        <fullName evidence="1">Uncharacterized protein</fullName>
    </submittedName>
</protein>